<feature type="compositionally biased region" description="Acidic residues" evidence="1">
    <location>
        <begin position="376"/>
        <end position="389"/>
    </location>
</feature>
<reference evidence="2" key="1">
    <citation type="submission" date="2022-10" db="EMBL/GenBank/DDBJ databases">
        <title>Culturing micro-colonial fungi from biological soil crusts in the Mojave desert and describing Neophaeococcomyces mojavensis, and introducing the new genera and species Taxawa tesnikishii.</title>
        <authorList>
            <person name="Kurbessoian T."/>
            <person name="Stajich J.E."/>
        </authorList>
    </citation>
    <scope>NUCLEOTIDE SEQUENCE</scope>
    <source>
        <strain evidence="2">TK_35</strain>
    </source>
</reference>
<evidence type="ECO:0000313" key="2">
    <source>
        <dbReference type="EMBL" id="KAJ9643667.1"/>
    </source>
</evidence>
<organism evidence="2 3">
    <name type="scientific">Knufia peltigerae</name>
    <dbReference type="NCBI Taxonomy" id="1002370"/>
    <lineage>
        <taxon>Eukaryota</taxon>
        <taxon>Fungi</taxon>
        <taxon>Dikarya</taxon>
        <taxon>Ascomycota</taxon>
        <taxon>Pezizomycotina</taxon>
        <taxon>Eurotiomycetes</taxon>
        <taxon>Chaetothyriomycetidae</taxon>
        <taxon>Chaetothyriales</taxon>
        <taxon>Trichomeriaceae</taxon>
        <taxon>Knufia</taxon>
    </lineage>
</organism>
<feature type="compositionally biased region" description="Polar residues" evidence="1">
    <location>
        <begin position="1"/>
        <end position="29"/>
    </location>
</feature>
<gene>
    <name evidence="2" type="ORF">H2204_001812</name>
</gene>
<name>A0AA38YCF7_9EURO</name>
<sequence length="850" mass="94871">MPSDASSLLATKTTPQDIFHNKGTTNPRSTGFGRSFLDIDLRETQDETLPSLFSGSSNGLDFPGLSLETVQSHAWHELYNEQPDNSRHTIPGTTLPSDSSYDLLSGTTASDFPVPIYEDADFQARRAQSEVLDPKTLQQADLSAGWPPFPLEWHSMNERPGPAIPLSEPTAKSYYNESHAPRLSPQESQLADTSNKTAVAEGLMKIYQDSLENALSCWITAENCPYNIKLRKTRQRTLSDVIYSPSASSSLYSRVFELDASFSSLRSRPLTRAEHSGSSRALKLAIVAFASQWSYSSQLSPSDARWVNRLSFEDRYATERQPSPDHETMDTYDFEGLLRQSVWNEARRCIDRWKYCGSFRVIFAIIMFSLTQQPPNEDELGDSSDEPSEPLDPQMPSQGEYLLNLRRPLMPQSYSPTISGGVLTSSPSNPQISSFSRGLHDGSGSLGTAIHHLLNWKARLLSYSQDHGMPADTSINANRTRTSLLDPKSLYDFNLVFWLGIMYDTTASVLGQSSLIAPDSDTLMYFELGSSCNTRAVKAFENLQTPSGMTTNKTPSLVNIWDSYIIEVDEARSSNLAAEGVFSAQLDTKTLQAAVPLKVLFWRKISKMQQVFSQPKTSSPAEVESVIKEALRVHDYWIMKYDKFFKACVGAHSQLSFQVQSWHLVLGMGWNLGCLLLARCIEFADQNSKSERLGRSLRASSALVNQLRKSGAYSIANLGRASGWPVSNSTSPAGSNKDIHFAISQSAILAEPHPDKLIRALEMACQTLLDWLQCWRSPTDATRLEDREWLYANTSSDEISRHCVSCIDALKVLRRNSDAVNPIIYRLTMQHRLLELGHELQTESGLFYTS</sequence>
<evidence type="ECO:0000313" key="3">
    <source>
        <dbReference type="Proteomes" id="UP001172681"/>
    </source>
</evidence>
<dbReference type="Proteomes" id="UP001172681">
    <property type="component" value="Unassembled WGS sequence"/>
</dbReference>
<comment type="caution">
    <text evidence="2">The sequence shown here is derived from an EMBL/GenBank/DDBJ whole genome shotgun (WGS) entry which is preliminary data.</text>
</comment>
<accession>A0AA38YCF7</accession>
<dbReference type="EMBL" id="JAPDRN010000007">
    <property type="protein sequence ID" value="KAJ9643667.1"/>
    <property type="molecule type" value="Genomic_DNA"/>
</dbReference>
<keyword evidence="3" id="KW-1185">Reference proteome</keyword>
<protein>
    <submittedName>
        <fullName evidence="2">Uncharacterized protein</fullName>
    </submittedName>
</protein>
<proteinExistence type="predicted"/>
<dbReference type="AlphaFoldDB" id="A0AA38YCF7"/>
<evidence type="ECO:0000256" key="1">
    <source>
        <dbReference type="SAM" id="MobiDB-lite"/>
    </source>
</evidence>
<feature type="region of interest" description="Disordered" evidence="1">
    <location>
        <begin position="1"/>
        <end position="32"/>
    </location>
</feature>
<feature type="region of interest" description="Disordered" evidence="1">
    <location>
        <begin position="374"/>
        <end position="398"/>
    </location>
</feature>